<feature type="domain" description="Alcohol dehydrogenase-like C-terminal" evidence="2">
    <location>
        <begin position="172"/>
        <end position="306"/>
    </location>
</feature>
<feature type="domain" description="Alcohol dehydrogenase-like N-terminal" evidence="3">
    <location>
        <begin position="33"/>
        <end position="121"/>
    </location>
</feature>
<dbReference type="Proteomes" id="UP001379235">
    <property type="component" value="Unassembled WGS sequence"/>
</dbReference>
<dbReference type="Pfam" id="PF00107">
    <property type="entry name" value="ADH_zinc_N"/>
    <property type="match status" value="1"/>
</dbReference>
<dbReference type="EMBL" id="JBBHJY010000014">
    <property type="protein sequence ID" value="MEJ6012129.1"/>
    <property type="molecule type" value="Genomic_DNA"/>
</dbReference>
<name>A0ABU8SF72_9SPHN</name>
<dbReference type="PANTHER" id="PTHR43401">
    <property type="entry name" value="L-THREONINE 3-DEHYDROGENASE"/>
    <property type="match status" value="1"/>
</dbReference>
<organism evidence="4 5">
    <name type="scientific">Novosphingobium aquae</name>
    <dbReference type="NCBI Taxonomy" id="3133435"/>
    <lineage>
        <taxon>Bacteria</taxon>
        <taxon>Pseudomonadati</taxon>
        <taxon>Pseudomonadota</taxon>
        <taxon>Alphaproteobacteria</taxon>
        <taxon>Sphingomonadales</taxon>
        <taxon>Sphingomonadaceae</taxon>
        <taxon>Novosphingobium</taxon>
    </lineage>
</organism>
<evidence type="ECO:0000313" key="4">
    <source>
        <dbReference type="EMBL" id="MEJ6012129.1"/>
    </source>
</evidence>
<dbReference type="RefSeq" id="WP_339970012.1">
    <property type="nucleotide sequence ID" value="NZ_JBBHJY010000014.1"/>
</dbReference>
<proteinExistence type="predicted"/>
<evidence type="ECO:0000313" key="5">
    <source>
        <dbReference type="Proteomes" id="UP001379235"/>
    </source>
</evidence>
<dbReference type="Pfam" id="PF08240">
    <property type="entry name" value="ADH_N"/>
    <property type="match status" value="1"/>
</dbReference>
<gene>
    <name evidence="4" type="ORF">WG900_19670</name>
</gene>
<dbReference type="InterPro" id="IPR050129">
    <property type="entry name" value="Zn_alcohol_dh"/>
</dbReference>
<comment type="caution">
    <text evidence="4">The sequence shown here is derived from an EMBL/GenBank/DDBJ whole genome shotgun (WGS) entry which is preliminary data.</text>
</comment>
<keyword evidence="5" id="KW-1185">Reference proteome</keyword>
<dbReference type="Gene3D" id="3.90.180.10">
    <property type="entry name" value="Medium-chain alcohol dehydrogenases, catalytic domain"/>
    <property type="match status" value="2"/>
</dbReference>
<dbReference type="InterPro" id="IPR013149">
    <property type="entry name" value="ADH-like_C"/>
</dbReference>
<dbReference type="PANTHER" id="PTHR43401:SF2">
    <property type="entry name" value="L-THREONINE 3-DEHYDROGENASE"/>
    <property type="match status" value="1"/>
</dbReference>
<dbReference type="InterPro" id="IPR013154">
    <property type="entry name" value="ADH-like_N"/>
</dbReference>
<dbReference type="SUPFAM" id="SSF50129">
    <property type="entry name" value="GroES-like"/>
    <property type="match status" value="1"/>
</dbReference>
<keyword evidence="1" id="KW-0560">Oxidoreductase</keyword>
<dbReference type="InterPro" id="IPR036291">
    <property type="entry name" value="NAD(P)-bd_dom_sf"/>
</dbReference>
<dbReference type="SUPFAM" id="SSF51735">
    <property type="entry name" value="NAD(P)-binding Rossmann-fold domains"/>
    <property type="match status" value="1"/>
</dbReference>
<sequence>MTSLHARPQSYRAAIFRGPGKVDVVELPYPACGDDEAIVRNVMTGVCGSDIFAWQKHGPTSRIWIDEEFGHESVSEVVELGRNVQGLKIGDRVFVNTDKAFRDKRRVSAAGGFSSYLRIPQCEVGYSLLPLGNDLPLRSSVLFEPFVIATRGVKQLALQPGDHAVVFGAGIIGMASAIMLKWYGCENVMVVDLSDFRLENAAGLGFATCNPARENLREKAKDIFGGSPGYPAEKCGARLYVDAVGVASVIDDFAALAPRDGSLTLVGVHKQPVALDLAQVAFNNWHIHGCGSHSTEEMWPEILDMMRSGRFDLASLITHEFPLEQIEDALEQAGRADEAQKVCITFPA</sequence>
<evidence type="ECO:0000256" key="1">
    <source>
        <dbReference type="ARBA" id="ARBA00023002"/>
    </source>
</evidence>
<protein>
    <submittedName>
        <fullName evidence="4">Zinc-binding dehydrogenase</fullName>
    </submittedName>
</protein>
<reference evidence="4 5" key="1">
    <citation type="submission" date="2024-03" db="EMBL/GenBank/DDBJ databases">
        <authorList>
            <person name="Jo J.-H."/>
        </authorList>
    </citation>
    <scope>NUCLEOTIDE SEQUENCE [LARGE SCALE GENOMIC DNA]</scope>
    <source>
        <strain evidence="4 5">AS3R-12</strain>
    </source>
</reference>
<dbReference type="Gene3D" id="3.40.50.720">
    <property type="entry name" value="NAD(P)-binding Rossmann-like Domain"/>
    <property type="match status" value="1"/>
</dbReference>
<evidence type="ECO:0000259" key="2">
    <source>
        <dbReference type="Pfam" id="PF00107"/>
    </source>
</evidence>
<accession>A0ABU8SF72</accession>
<dbReference type="InterPro" id="IPR011032">
    <property type="entry name" value="GroES-like_sf"/>
</dbReference>
<evidence type="ECO:0000259" key="3">
    <source>
        <dbReference type="Pfam" id="PF08240"/>
    </source>
</evidence>